<dbReference type="PROSITE" id="PS50018">
    <property type="entry name" value="RAS_GTPASE_ACTIV_2"/>
    <property type="match status" value="1"/>
</dbReference>
<feature type="compositionally biased region" description="Polar residues" evidence="1">
    <location>
        <begin position="266"/>
        <end position="281"/>
    </location>
</feature>
<feature type="compositionally biased region" description="Basic and acidic residues" evidence="1">
    <location>
        <begin position="774"/>
        <end position="794"/>
    </location>
</feature>
<feature type="compositionally biased region" description="Polar residues" evidence="1">
    <location>
        <begin position="795"/>
        <end position="813"/>
    </location>
</feature>
<dbReference type="OrthoDB" id="313567at2759"/>
<dbReference type="InterPro" id="IPR037191">
    <property type="entry name" value="VPS9_dom_sf"/>
</dbReference>
<dbReference type="SUPFAM" id="SSF109993">
    <property type="entry name" value="VPS9 domain"/>
    <property type="match status" value="1"/>
</dbReference>
<reference evidence="3 4" key="1">
    <citation type="submission" date="2014-06" db="EMBL/GenBank/DDBJ databases">
        <authorList>
            <person name="Swart Estienne"/>
        </authorList>
    </citation>
    <scope>NUCLEOTIDE SEQUENCE [LARGE SCALE GENOMIC DNA]</scope>
    <source>
        <strain evidence="3 4">130c</strain>
    </source>
</reference>
<dbReference type="AlphaFoldDB" id="A0A078ADC8"/>
<accession>A0A078ADC8</accession>
<dbReference type="Gene3D" id="1.10.506.10">
    <property type="entry name" value="GTPase Activation - p120gap, domain 1"/>
    <property type="match status" value="1"/>
</dbReference>
<dbReference type="Proteomes" id="UP000039865">
    <property type="component" value="Unassembled WGS sequence"/>
</dbReference>
<dbReference type="EMBL" id="CCKQ01008392">
    <property type="protein sequence ID" value="CDW79851.1"/>
    <property type="molecule type" value="Genomic_DNA"/>
</dbReference>
<dbReference type="SUPFAM" id="SSF48350">
    <property type="entry name" value="GTPase activation domain, GAP"/>
    <property type="match status" value="1"/>
</dbReference>
<keyword evidence="4" id="KW-1185">Reference proteome</keyword>
<sequence>MMMHNGGGTDDQQSNQTLFDDLCKLQSLIKHEQNLQSHFAKEKEDYCSKIANQHQEYYKQQLAFISEHNIFNQSIEKDELVHLPKSTLTKTERTLEVKPQVQFGEAFKRIQSLLFMLRENEDVFQVFSQNLYKLSNNLNGSIPETLVNFLFNDLTYSQGLNARFMIIMRLIIKKEVEIAESPDQLLKCMVEKIFKELIKQSDSRRYITYLFKSKYDRIDFNYLDFKDICKVYDGLQRKSSLDQDQVTETTRVNDIVFEIVHNASSAGNNQLDETNESSSRGASYKSDRKEVDRRSFPENKNTSPNQSTHTLSKQSSSNGISNDTRSNTESILITNNDERSSEGKSKSTRDAASSAQQSAATINMINHMHEILEAILDQIFSKVNAMPYVLREFFLVLHNECQSKWGHLMSQQKLFGIISDFLINKWIVPVCFFKLSQNGLTKDFYLGENCKQNLKLLGKLMQRIFKFEEIVYPIKEDKQQKYQFQSMIMNLSDVNFLYQFFKDFTEEFTTKPMRADSMIFSQSLVKQSNEKKLGHMDSLLQKDFSSGYETKEQKYFYFYKFNELQPKKKSDPTYQPSPYERVIADLSHEDKIIQKNLKILLNECDFIDQYGFNIKNKNNISEILKVIEQRGFEREIDLQTAERNQNVSTLIRYSNQLYSRVDQLDQDFKYLELLFKVKKRSQFIQNAKFDLCLYRFEPNDFIEITEGDQQCKHQPQRNDEQDHTAHKMMMQQQQAQQEKELKEREKQKRAPLEGNIAMKFLLKSGDFERFLNKGKQDKNAGERKQTSKQQEELKNSASNIANYDNSPPQRSVDFSNRKQTVTMRGAQSIQLDSISQNQLLSQNRPTAPRDYKKYKQRIKSINDFIQKMIKLPIIGKVLSFDDLEWAGIKQCFADFYEKVRTKVMEDEILSRDVDEHMTEIADFICLRLYKKIFENKMQSQKEYEVYSKIQSLQWLSPDAFGIQSDTLTKPMWDSAVRELCFRLIDSTFSLFSTEEGINTACADDMLQIFPYIVLKAKIERLLGHLKKIQEANYQNEDFFDMQAKQFHEIRLKNKYDQCLRCKKWHSPIEECTLSKNNSLNDANKTEQE</sequence>
<feature type="compositionally biased region" description="Basic and acidic residues" evidence="1">
    <location>
        <begin position="285"/>
        <end position="297"/>
    </location>
</feature>
<feature type="domain" description="Ras-GAP" evidence="2">
    <location>
        <begin position="332"/>
        <end position="466"/>
    </location>
</feature>
<dbReference type="InterPro" id="IPR008936">
    <property type="entry name" value="Rho_GTPase_activation_prot"/>
</dbReference>
<feature type="compositionally biased region" description="Basic and acidic residues" evidence="1">
    <location>
        <begin position="716"/>
        <end position="725"/>
    </location>
</feature>
<feature type="compositionally biased region" description="Polar residues" evidence="1">
    <location>
        <begin position="298"/>
        <end position="335"/>
    </location>
</feature>
<evidence type="ECO:0000256" key="1">
    <source>
        <dbReference type="SAM" id="MobiDB-lite"/>
    </source>
</evidence>
<evidence type="ECO:0000259" key="2">
    <source>
        <dbReference type="PROSITE" id="PS50018"/>
    </source>
</evidence>
<protein>
    <submittedName>
        <fullName evidence="3">Rab5 gdp gtp exchange factor</fullName>
    </submittedName>
</protein>
<feature type="compositionally biased region" description="Basic and acidic residues" evidence="1">
    <location>
        <begin position="336"/>
        <end position="349"/>
    </location>
</feature>
<name>A0A078ADC8_STYLE</name>
<dbReference type="InterPro" id="IPR001936">
    <property type="entry name" value="RasGAP_dom"/>
</dbReference>
<organism evidence="3 4">
    <name type="scientific">Stylonychia lemnae</name>
    <name type="common">Ciliate</name>
    <dbReference type="NCBI Taxonomy" id="5949"/>
    <lineage>
        <taxon>Eukaryota</taxon>
        <taxon>Sar</taxon>
        <taxon>Alveolata</taxon>
        <taxon>Ciliophora</taxon>
        <taxon>Intramacronucleata</taxon>
        <taxon>Spirotrichea</taxon>
        <taxon>Stichotrichia</taxon>
        <taxon>Sporadotrichida</taxon>
        <taxon>Oxytrichidae</taxon>
        <taxon>Stylonychinae</taxon>
        <taxon>Stylonychia</taxon>
    </lineage>
</organism>
<gene>
    <name evidence="3" type="primary">Contig2518.g2709</name>
    <name evidence="3" type="ORF">STYLEM_8843</name>
</gene>
<dbReference type="InParanoid" id="A0A078ADC8"/>
<feature type="region of interest" description="Disordered" evidence="1">
    <location>
        <begin position="266"/>
        <end position="355"/>
    </location>
</feature>
<proteinExistence type="predicted"/>
<evidence type="ECO:0000313" key="4">
    <source>
        <dbReference type="Proteomes" id="UP000039865"/>
    </source>
</evidence>
<feature type="compositionally biased region" description="Basic and acidic residues" evidence="1">
    <location>
        <begin position="737"/>
        <end position="751"/>
    </location>
</feature>
<evidence type="ECO:0000313" key="3">
    <source>
        <dbReference type="EMBL" id="CDW79851.1"/>
    </source>
</evidence>
<feature type="region of interest" description="Disordered" evidence="1">
    <location>
        <begin position="709"/>
        <end position="753"/>
    </location>
</feature>
<feature type="region of interest" description="Disordered" evidence="1">
    <location>
        <begin position="774"/>
        <end position="813"/>
    </location>
</feature>